<evidence type="ECO:0000256" key="10">
    <source>
        <dbReference type="RuleBase" id="RU000512"/>
    </source>
</evidence>
<feature type="active site" description="For OMPdecase activity" evidence="8">
    <location>
        <position position="60"/>
    </location>
</feature>
<dbReference type="PANTHER" id="PTHR32119:SF2">
    <property type="entry name" value="OROTIDINE 5'-PHOSPHATE DECARBOXYLASE"/>
    <property type="match status" value="1"/>
</dbReference>
<dbReference type="InterPro" id="IPR013785">
    <property type="entry name" value="Aldolase_TIM"/>
</dbReference>
<evidence type="ECO:0000256" key="1">
    <source>
        <dbReference type="ARBA" id="ARBA00002356"/>
    </source>
</evidence>
<dbReference type="CDD" id="cd04725">
    <property type="entry name" value="OMP_decarboxylase_like"/>
    <property type="match status" value="1"/>
</dbReference>
<dbReference type="InterPro" id="IPR001754">
    <property type="entry name" value="OMPdeCOase_dom"/>
</dbReference>
<comment type="function">
    <text evidence="1 7">Catalyzes the decarboxylation of orotidine 5'-monophosphate (OMP) to uridine 5'-monophosphate (UMP).</text>
</comment>
<evidence type="ECO:0000256" key="4">
    <source>
        <dbReference type="ARBA" id="ARBA00022975"/>
    </source>
</evidence>
<dbReference type="InterPro" id="IPR011060">
    <property type="entry name" value="RibuloseP-bd_barrel"/>
</dbReference>
<dbReference type="InterPro" id="IPR047596">
    <property type="entry name" value="OMPdecase_bac"/>
</dbReference>
<evidence type="ECO:0000256" key="7">
    <source>
        <dbReference type="HAMAP-Rule" id="MF_01200"/>
    </source>
</evidence>
<dbReference type="InterPro" id="IPR018089">
    <property type="entry name" value="OMPdecase_AS"/>
</dbReference>
<dbReference type="Gene3D" id="3.20.20.70">
    <property type="entry name" value="Aldolase class I"/>
    <property type="match status" value="1"/>
</dbReference>
<feature type="binding site" evidence="7 9">
    <location>
        <position position="33"/>
    </location>
    <ligand>
        <name>substrate</name>
    </ligand>
</feature>
<dbReference type="GO" id="GO:0044205">
    <property type="term" value="P:'de novo' UMP biosynthetic process"/>
    <property type="evidence" value="ECO:0007669"/>
    <property type="project" value="UniProtKB-UniRule"/>
</dbReference>
<comment type="catalytic activity">
    <reaction evidence="6 7 10">
        <text>orotidine 5'-phosphate + H(+) = UMP + CO2</text>
        <dbReference type="Rhea" id="RHEA:11596"/>
        <dbReference type="ChEBI" id="CHEBI:15378"/>
        <dbReference type="ChEBI" id="CHEBI:16526"/>
        <dbReference type="ChEBI" id="CHEBI:57538"/>
        <dbReference type="ChEBI" id="CHEBI:57865"/>
        <dbReference type="EC" id="4.1.1.23"/>
    </reaction>
</comment>
<feature type="binding site" evidence="7 9">
    <location>
        <position position="187"/>
    </location>
    <ligand>
        <name>substrate</name>
    </ligand>
</feature>
<feature type="binding site" evidence="7 9">
    <location>
        <position position="118"/>
    </location>
    <ligand>
        <name>substrate</name>
    </ligand>
</feature>
<evidence type="ECO:0000256" key="5">
    <source>
        <dbReference type="ARBA" id="ARBA00023239"/>
    </source>
</evidence>
<dbReference type="InterPro" id="IPR014732">
    <property type="entry name" value="OMPdecase"/>
</dbReference>
<comment type="similarity">
    <text evidence="7">Belongs to the OMP decarboxylase family. Type 1 subfamily.</text>
</comment>
<evidence type="ECO:0000256" key="6">
    <source>
        <dbReference type="ARBA" id="ARBA00049157"/>
    </source>
</evidence>
<evidence type="ECO:0000313" key="13">
    <source>
        <dbReference type="Proteomes" id="UP000063234"/>
    </source>
</evidence>
<dbReference type="EC" id="4.1.1.23" evidence="7"/>
<dbReference type="PANTHER" id="PTHR32119">
    <property type="entry name" value="OROTIDINE 5'-PHOSPHATE DECARBOXYLASE"/>
    <property type="match status" value="1"/>
</dbReference>
<accession>A0A0S3QW33</accession>
<reference evidence="13" key="1">
    <citation type="journal article" date="2018" name="Science">
        <title>A primordial and reversible TCA cycle in a facultatively chemolithoautotrophic thermophile.</title>
        <authorList>
            <person name="Nunoura T."/>
            <person name="Chikaraishi Y."/>
            <person name="Izaki R."/>
            <person name="Suwa T."/>
            <person name="Sato T."/>
            <person name="Harada T."/>
            <person name="Mori K."/>
            <person name="Kato Y."/>
            <person name="Miyazaki M."/>
            <person name="Shimamura S."/>
            <person name="Yanagawa K."/>
            <person name="Shuto A."/>
            <person name="Ohkouchi N."/>
            <person name="Fujita N."/>
            <person name="Takaki Y."/>
            <person name="Atomi H."/>
            <person name="Takai K."/>
        </authorList>
    </citation>
    <scope>NUCLEOTIDE SEQUENCE [LARGE SCALE GENOMIC DNA]</scope>
    <source>
        <strain evidence="13">DSM 17441 / JCM 13301 / NBRC 103674 / ABI70S6</strain>
    </source>
</reference>
<dbReference type="Pfam" id="PF00215">
    <property type="entry name" value="OMPdecase"/>
    <property type="match status" value="1"/>
</dbReference>
<dbReference type="AlphaFoldDB" id="A0A0S3QW33"/>
<dbReference type="STRING" id="1298851.TST_1737"/>
<dbReference type="PROSITE" id="PS00156">
    <property type="entry name" value="OMPDECASE"/>
    <property type="match status" value="1"/>
</dbReference>
<dbReference type="SUPFAM" id="SSF51366">
    <property type="entry name" value="Ribulose-phoshate binding barrel"/>
    <property type="match status" value="1"/>
</dbReference>
<evidence type="ECO:0000313" key="12">
    <source>
        <dbReference type="EMBL" id="BAT72521.1"/>
    </source>
</evidence>
<feature type="active site" description="For OMPdecase activity" evidence="8">
    <location>
        <position position="65"/>
    </location>
</feature>
<organism evidence="12 13">
    <name type="scientific">Thermosulfidibacter takaii (strain DSM 17441 / JCM 13301 / NBRC 103674 / ABI70S6)</name>
    <dbReference type="NCBI Taxonomy" id="1298851"/>
    <lineage>
        <taxon>Bacteria</taxon>
        <taxon>Pseudomonadati</taxon>
        <taxon>Thermosulfidibacterota</taxon>
        <taxon>Thermosulfidibacteria</taxon>
        <taxon>Thermosulfidibacterales</taxon>
        <taxon>Thermosulfidibacteraceae</taxon>
    </lineage>
</organism>
<dbReference type="GO" id="GO:0005829">
    <property type="term" value="C:cytosol"/>
    <property type="evidence" value="ECO:0007669"/>
    <property type="project" value="TreeGrafter"/>
</dbReference>
<feature type="active site" description="For OMPdecase activity" evidence="8">
    <location>
        <position position="62"/>
    </location>
</feature>
<dbReference type="HAMAP" id="MF_01200_B">
    <property type="entry name" value="OMPdecase_type1_B"/>
    <property type="match status" value="1"/>
</dbReference>
<evidence type="ECO:0000256" key="3">
    <source>
        <dbReference type="ARBA" id="ARBA00022793"/>
    </source>
</evidence>
<keyword evidence="5 7" id="KW-0456">Lyase</keyword>
<evidence type="ECO:0000259" key="11">
    <source>
        <dbReference type="SMART" id="SM00934"/>
    </source>
</evidence>
<proteinExistence type="inferred from homology"/>
<dbReference type="GO" id="GO:0006207">
    <property type="term" value="P:'de novo' pyrimidine nucleobase biosynthetic process"/>
    <property type="evidence" value="ECO:0007669"/>
    <property type="project" value="InterPro"/>
</dbReference>
<feature type="binding site" evidence="7 9">
    <location>
        <position position="178"/>
    </location>
    <ligand>
        <name>substrate</name>
    </ligand>
</feature>
<dbReference type="Proteomes" id="UP000063234">
    <property type="component" value="Chromosome"/>
</dbReference>
<dbReference type="UniPathway" id="UPA00070">
    <property type="reaction ID" value="UER00120"/>
</dbReference>
<dbReference type="PATRIC" id="fig|1298851.3.peg.1816"/>
<sequence length="234" mass="25297">MRLSPIILALDVDGKGRALYLVEELSFGVDVFKIGPVLFLKYGPKIVEDIVGLGKKVFLDLKFHDIPNTVASAVKSAKDIGVFMLTVHLSGGRRMLEDAVKAKEKASEPLILGVSVLTSMQNEDLQELGISSNVNEQVVRLVNLGIKAGVDGFVCSAHELNKVRQIAVGKTIVVPGVRPLGAERQDQRRVASPEEAIAAGADFVVMGRPIYEAQDPAKVLEGVLTKIRSRMEEA</sequence>
<comment type="subunit">
    <text evidence="7">Homodimer.</text>
</comment>
<evidence type="ECO:0000256" key="9">
    <source>
        <dbReference type="PIRSR" id="PIRSR614732-2"/>
    </source>
</evidence>
<feature type="active site" description="Proton donor" evidence="7">
    <location>
        <position position="62"/>
    </location>
</feature>
<dbReference type="EMBL" id="AP013035">
    <property type="protein sequence ID" value="BAT72521.1"/>
    <property type="molecule type" value="Genomic_DNA"/>
</dbReference>
<feature type="binding site" evidence="7 9">
    <location>
        <position position="11"/>
    </location>
    <ligand>
        <name>substrate</name>
    </ligand>
</feature>
<keyword evidence="4 7" id="KW-0665">Pyrimidine biosynthesis</keyword>
<comment type="pathway">
    <text evidence="2 7 10">Pyrimidine metabolism; UMP biosynthesis via de novo pathway; UMP from orotate: step 2/2.</text>
</comment>
<dbReference type="KEGG" id="ttk:TST_1737"/>
<gene>
    <name evidence="7 12" type="primary">pyrF</name>
    <name evidence="12" type="ORF">TST_1737</name>
</gene>
<keyword evidence="13" id="KW-1185">Reference proteome</keyword>
<dbReference type="NCBIfam" id="NF001273">
    <property type="entry name" value="PRK00230.1"/>
    <property type="match status" value="1"/>
</dbReference>
<dbReference type="NCBIfam" id="TIGR01740">
    <property type="entry name" value="pyrF"/>
    <property type="match status" value="1"/>
</dbReference>
<feature type="binding site" evidence="7">
    <location>
        <begin position="60"/>
        <end position="69"/>
    </location>
    <ligand>
        <name>substrate</name>
    </ligand>
</feature>
<feature type="binding site" evidence="7 9">
    <location>
        <position position="208"/>
    </location>
    <ligand>
        <name>substrate</name>
    </ligand>
</feature>
<keyword evidence="3 7" id="KW-0210">Decarboxylase</keyword>
<evidence type="ECO:0000256" key="2">
    <source>
        <dbReference type="ARBA" id="ARBA00004861"/>
    </source>
</evidence>
<evidence type="ECO:0000256" key="8">
    <source>
        <dbReference type="PIRSR" id="PIRSR614732-1"/>
    </source>
</evidence>
<feature type="domain" description="Orotidine 5'-phosphate decarboxylase" evidence="11">
    <location>
        <begin position="5"/>
        <end position="223"/>
    </location>
</feature>
<feature type="binding site" evidence="7 9">
    <location>
        <position position="207"/>
    </location>
    <ligand>
        <name>substrate</name>
    </ligand>
</feature>
<name>A0A0S3QW33_THET7</name>
<dbReference type="SMART" id="SM00934">
    <property type="entry name" value="OMPdecase"/>
    <property type="match status" value="1"/>
</dbReference>
<protein>
    <recommendedName>
        <fullName evidence="7">Orotidine 5'-phosphate decarboxylase</fullName>
        <ecNumber evidence="7">4.1.1.23</ecNumber>
    </recommendedName>
    <alternativeName>
        <fullName evidence="7">OMP decarboxylase</fullName>
        <shortName evidence="7">OMPDCase</shortName>
        <shortName evidence="7">OMPdecase</shortName>
    </alternativeName>
</protein>
<dbReference type="GO" id="GO:0004590">
    <property type="term" value="F:orotidine-5'-phosphate decarboxylase activity"/>
    <property type="evidence" value="ECO:0007669"/>
    <property type="project" value="UniProtKB-UniRule"/>
</dbReference>